<evidence type="ECO:0000256" key="4">
    <source>
        <dbReference type="ARBA" id="ARBA00022827"/>
    </source>
</evidence>
<dbReference type="GeneID" id="27335124"/>
<evidence type="ECO:0000256" key="2">
    <source>
        <dbReference type="ARBA" id="ARBA00010989"/>
    </source>
</evidence>
<dbReference type="Pfam" id="PF01266">
    <property type="entry name" value="DAO"/>
    <property type="match status" value="1"/>
</dbReference>
<evidence type="ECO:0000313" key="7">
    <source>
        <dbReference type="EMBL" id="KIW12854.1"/>
    </source>
</evidence>
<comment type="similarity">
    <text evidence="2">Belongs to the MSOX/MTOX family.</text>
</comment>
<dbReference type="InterPro" id="IPR006076">
    <property type="entry name" value="FAD-dep_OxRdtase"/>
</dbReference>
<gene>
    <name evidence="7" type="ORF">PV08_08041</name>
</gene>
<reference evidence="7 8" key="1">
    <citation type="submission" date="2015-01" db="EMBL/GenBank/DDBJ databases">
        <title>The Genome Sequence of Exophiala spinifera CBS89968.</title>
        <authorList>
            <consortium name="The Broad Institute Genomics Platform"/>
            <person name="Cuomo C."/>
            <person name="de Hoog S."/>
            <person name="Gorbushina A."/>
            <person name="Stielow B."/>
            <person name="Teixiera M."/>
            <person name="Abouelleil A."/>
            <person name="Chapman S.B."/>
            <person name="Priest M."/>
            <person name="Young S.K."/>
            <person name="Wortman J."/>
            <person name="Nusbaum C."/>
            <person name="Birren B."/>
        </authorList>
    </citation>
    <scope>NUCLEOTIDE SEQUENCE [LARGE SCALE GENOMIC DNA]</scope>
    <source>
        <strain evidence="7 8">CBS 89968</strain>
    </source>
</reference>
<dbReference type="AlphaFoldDB" id="A0A0D2BP17"/>
<accession>A0A0D2BP17</accession>
<proteinExistence type="inferred from homology"/>
<dbReference type="EMBL" id="KN847497">
    <property type="protein sequence ID" value="KIW12854.1"/>
    <property type="molecule type" value="Genomic_DNA"/>
</dbReference>
<keyword evidence="4" id="KW-0274">FAD</keyword>
<evidence type="ECO:0000256" key="5">
    <source>
        <dbReference type="ARBA" id="ARBA00023002"/>
    </source>
</evidence>
<dbReference type="Proteomes" id="UP000053328">
    <property type="component" value="Unassembled WGS sequence"/>
</dbReference>
<evidence type="ECO:0000256" key="1">
    <source>
        <dbReference type="ARBA" id="ARBA00001974"/>
    </source>
</evidence>
<evidence type="ECO:0000259" key="6">
    <source>
        <dbReference type="Pfam" id="PF01266"/>
    </source>
</evidence>
<dbReference type="RefSeq" id="XP_016233070.1">
    <property type="nucleotide sequence ID" value="XM_016382367.1"/>
</dbReference>
<dbReference type="InterPro" id="IPR036188">
    <property type="entry name" value="FAD/NAD-bd_sf"/>
</dbReference>
<name>A0A0D2BP17_9EURO</name>
<dbReference type="InterPro" id="IPR045170">
    <property type="entry name" value="MTOX"/>
</dbReference>
<dbReference type="PANTHER" id="PTHR10961">
    <property type="entry name" value="PEROXISOMAL SARCOSINE OXIDASE"/>
    <property type="match status" value="1"/>
</dbReference>
<dbReference type="GO" id="GO:0050660">
    <property type="term" value="F:flavin adenine dinucleotide binding"/>
    <property type="evidence" value="ECO:0007669"/>
    <property type="project" value="InterPro"/>
</dbReference>
<organism evidence="7 8">
    <name type="scientific">Exophiala spinifera</name>
    <dbReference type="NCBI Taxonomy" id="91928"/>
    <lineage>
        <taxon>Eukaryota</taxon>
        <taxon>Fungi</taxon>
        <taxon>Dikarya</taxon>
        <taxon>Ascomycota</taxon>
        <taxon>Pezizomycotina</taxon>
        <taxon>Eurotiomycetes</taxon>
        <taxon>Chaetothyriomycetidae</taxon>
        <taxon>Chaetothyriales</taxon>
        <taxon>Herpotrichiellaceae</taxon>
        <taxon>Exophiala</taxon>
    </lineage>
</organism>
<keyword evidence="8" id="KW-1185">Reference proteome</keyword>
<dbReference type="GO" id="GO:0008115">
    <property type="term" value="F:sarcosine oxidase activity"/>
    <property type="evidence" value="ECO:0007669"/>
    <property type="project" value="TreeGrafter"/>
</dbReference>
<keyword evidence="5" id="KW-0560">Oxidoreductase</keyword>
<protein>
    <recommendedName>
        <fullName evidence="6">FAD dependent oxidoreductase domain-containing protein</fullName>
    </recommendedName>
</protein>
<dbReference type="Gene3D" id="3.30.9.10">
    <property type="entry name" value="D-Amino Acid Oxidase, subunit A, domain 2"/>
    <property type="match status" value="1"/>
</dbReference>
<dbReference type="VEuPathDB" id="FungiDB:PV08_08041"/>
<sequence length="439" mass="48168">MSGAAAETMPQDSIIIVGAGVFGASTALHLSRRYPSYSIAVFDCSPFPSPRAASTDINKIVRAAYSDLDYCRLAARSHDIWRNDRLLSKFYHEAGMLSIRPYKGGAAAMLENFKRLGINKDAKIVTPDQVQTMFNGVFKHADFNKVEEFLWEPNAGWAEAANALEATVQAAVDNGVSYVSKAVSKLLIADQGCQGVELTDGSKHYANKVLLCAGAATARILAESAPQDPGLHAGPRFVAGAIIEAKVKLTSEQLEKYKATPAVLWDADPARGETMPPTPDGYLKFIRDIPLANKLFHPASQTYISVAPESAEGAEWTAPENLPKVLRDEMTTVIAGIFGPEAARELVPQHLRLCWEPLAPDEGWFVTPHPRCVNLYIATAGSGHAWKFLPVLGEFTVRMMLDPKGWEDDEFAKSWAWDRELVDSPDEDVIPRRQLADMR</sequence>
<dbReference type="STRING" id="91928.A0A0D2BP17"/>
<evidence type="ECO:0000256" key="3">
    <source>
        <dbReference type="ARBA" id="ARBA00022630"/>
    </source>
</evidence>
<dbReference type="Gene3D" id="3.50.50.60">
    <property type="entry name" value="FAD/NAD(P)-binding domain"/>
    <property type="match status" value="1"/>
</dbReference>
<dbReference type="SUPFAM" id="SSF51905">
    <property type="entry name" value="FAD/NAD(P)-binding domain"/>
    <property type="match status" value="1"/>
</dbReference>
<dbReference type="HOGENOM" id="CLU_007884_0_2_1"/>
<feature type="domain" description="FAD dependent oxidoreductase" evidence="6">
    <location>
        <begin position="14"/>
        <end position="397"/>
    </location>
</feature>
<comment type="cofactor">
    <cofactor evidence="1">
        <name>FAD</name>
        <dbReference type="ChEBI" id="CHEBI:57692"/>
    </cofactor>
</comment>
<dbReference type="PANTHER" id="PTHR10961:SF46">
    <property type="entry name" value="PEROXISOMAL SARCOSINE OXIDASE"/>
    <property type="match status" value="1"/>
</dbReference>
<keyword evidence="3" id="KW-0285">Flavoprotein</keyword>
<dbReference type="OrthoDB" id="2219495at2759"/>
<evidence type="ECO:0000313" key="8">
    <source>
        <dbReference type="Proteomes" id="UP000053328"/>
    </source>
</evidence>